<feature type="non-terminal residue" evidence="5">
    <location>
        <position position="1"/>
    </location>
</feature>
<dbReference type="Pfam" id="PF00698">
    <property type="entry name" value="Acyl_transf_1"/>
    <property type="match status" value="1"/>
</dbReference>
<dbReference type="InterPro" id="IPR049900">
    <property type="entry name" value="PKS_mFAS_DH"/>
</dbReference>
<dbReference type="GO" id="GO:0006633">
    <property type="term" value="P:fatty acid biosynthetic process"/>
    <property type="evidence" value="ECO:0007669"/>
    <property type="project" value="TreeGrafter"/>
</dbReference>
<dbReference type="GO" id="GO:0004312">
    <property type="term" value="F:fatty acid synthase activity"/>
    <property type="evidence" value="ECO:0007669"/>
    <property type="project" value="TreeGrafter"/>
</dbReference>
<dbReference type="Gene3D" id="3.30.70.3290">
    <property type="match status" value="1"/>
</dbReference>
<feature type="non-terminal residue" evidence="5">
    <location>
        <position position="789"/>
    </location>
</feature>
<evidence type="ECO:0000256" key="2">
    <source>
        <dbReference type="ARBA" id="ARBA00022553"/>
    </source>
</evidence>
<feature type="region of interest" description="N-terminal hotdog fold" evidence="3">
    <location>
        <begin position="564"/>
        <end position="719"/>
    </location>
</feature>
<organism evidence="5">
    <name type="scientific">Magnaporthiopsis poae (strain ATCC 64411 / 73-15)</name>
    <name type="common">Kentucky bluegrass fungus</name>
    <name type="synonym">Magnaporthe poae</name>
    <dbReference type="NCBI Taxonomy" id="644358"/>
    <lineage>
        <taxon>Eukaryota</taxon>
        <taxon>Fungi</taxon>
        <taxon>Dikarya</taxon>
        <taxon>Ascomycota</taxon>
        <taxon>Pezizomycotina</taxon>
        <taxon>Sordariomycetes</taxon>
        <taxon>Sordariomycetidae</taxon>
        <taxon>Magnaporthales</taxon>
        <taxon>Magnaporthaceae</taxon>
        <taxon>Magnaporthiopsis</taxon>
    </lineage>
</organism>
<dbReference type="SMART" id="SM00827">
    <property type="entry name" value="PKS_AT"/>
    <property type="match status" value="1"/>
</dbReference>
<evidence type="ECO:0000313" key="5">
    <source>
        <dbReference type="EMBL" id="KLU88059.1"/>
    </source>
</evidence>
<proteinExistence type="predicted"/>
<protein>
    <recommendedName>
        <fullName evidence="4">PKS/mFAS DH domain-containing protein</fullName>
    </recommendedName>
</protein>
<gene>
    <name evidence="5" type="ORF">MAPG_07046</name>
</gene>
<feature type="domain" description="PKS/mFAS DH" evidence="4">
    <location>
        <begin position="564"/>
        <end position="789"/>
    </location>
</feature>
<dbReference type="GO" id="GO:0044550">
    <property type="term" value="P:secondary metabolite biosynthetic process"/>
    <property type="evidence" value="ECO:0007669"/>
    <property type="project" value="TreeGrafter"/>
</dbReference>
<dbReference type="InterPro" id="IPR016036">
    <property type="entry name" value="Malonyl_transacylase_ACP-bd"/>
</dbReference>
<dbReference type="PANTHER" id="PTHR43775:SF24">
    <property type="entry name" value="NON-REDUCING POLYKETIDE SYNTHASE APTA-RELATED"/>
    <property type="match status" value="1"/>
</dbReference>
<sequence length="789" mass="84788">RGETRRAIVNSFGAHGGNTTLLLEDAPGHLRAENRSRAGDAGTTPRSFPFVVSAKSRASLKANVEALLRLLDSSSNDGDDDAAGGSNMLGDLSYTLCARRIHHPFRVITTADSLPALRQSLRASLDDEDKAASSPVPHTPPQVIMTFTGQGAFYAGGLGASLYRDSPVYRQEVQELDGLVQGHGFRSVLHHIQGHGDSQETATGQGVEEVVEPMVSQLAILVCELALARTWEKLGVTPSAVIGHSLGEYAAFVVAGVLSANDAILLVGRRAQLLAENCRAGSHLMLAVRASEEEVSACLSPAPSSSREPSSVMADSPEYEISCVNGPRSVVISGARQYITDVAQARLEAAGLRCTPLADLPYAFHSAQMDPVLPRLEELAGHAAFAAPRVPILSPLLRRCVFDAKTIGARYLARACREPVHFAGALQAAADVGLVAAAATLWLEVGPHPLCAGFVRAWDPTARSFASLRRDQDAVEAMTAAMAGLHQAGVAVSWQEHFGPHEKAYRLFRGLPAYQWNQKNYWIPYEGTFTLDKGLPAGERRTAATGLLRQNQAEISPLKTASVHRILWQEKKDGKASCEALLDLKGDARLLAAVDGHEMNGYGVATSAIWADLALTLGDYLADYGGLEQRRTLAMNLTDMQVLHAQVISRDASTPHLITARATLDVGARSASVQLLAHGEQEPFASCKILYEDPQAWTKEWSRVAHLVGGRIRVLEGEDRLNAVASTTATTTTTRLSRNMAYSVFENVVKYAEAFRGMRSVTLADSQPGEPVEAVATVRMCDLPPDQLP</sequence>
<evidence type="ECO:0000256" key="1">
    <source>
        <dbReference type="ARBA" id="ARBA00022450"/>
    </source>
</evidence>
<dbReference type="SUPFAM" id="SSF52151">
    <property type="entry name" value="FabD/lysophospholipase-like"/>
    <property type="match status" value="1"/>
</dbReference>
<comment type="caution">
    <text evidence="3">Lacks conserved residue(s) required for the propagation of feature annotation.</text>
</comment>
<name>A0A0H2UCH6_MAGP6</name>
<dbReference type="InterPro" id="IPR050091">
    <property type="entry name" value="PKS_NRPS_Biosynth_Enz"/>
</dbReference>
<dbReference type="SUPFAM" id="SSF55048">
    <property type="entry name" value="Probable ACP-binding domain of malonyl-CoA ACP transacylase"/>
    <property type="match status" value="1"/>
</dbReference>
<dbReference type="EMBL" id="GL876971">
    <property type="protein sequence ID" value="KLU88059.1"/>
    <property type="molecule type" value="Genomic_DNA"/>
</dbReference>
<keyword evidence="1" id="KW-0596">Phosphopantetheine</keyword>
<reference evidence="5" key="2">
    <citation type="submission" date="2011-03" db="EMBL/GenBank/DDBJ databases">
        <title>Annotation of Magnaporthe poae ATCC 64411.</title>
        <authorList>
            <person name="Ma L.-J."/>
            <person name="Dead R."/>
            <person name="Young S.K."/>
            <person name="Zeng Q."/>
            <person name="Gargeya S."/>
            <person name="Fitzgerald M."/>
            <person name="Haas B."/>
            <person name="Abouelleil A."/>
            <person name="Alvarado L."/>
            <person name="Arachchi H.M."/>
            <person name="Berlin A."/>
            <person name="Brown A."/>
            <person name="Chapman S.B."/>
            <person name="Chen Z."/>
            <person name="Dunbar C."/>
            <person name="Freedman E."/>
            <person name="Gearin G."/>
            <person name="Gellesch M."/>
            <person name="Goldberg J."/>
            <person name="Griggs A."/>
            <person name="Gujja S."/>
            <person name="Heiman D."/>
            <person name="Howarth C."/>
            <person name="Larson L."/>
            <person name="Lui A."/>
            <person name="MacDonald P.J.P."/>
            <person name="Mehta T."/>
            <person name="Montmayeur A."/>
            <person name="Murphy C."/>
            <person name="Neiman D."/>
            <person name="Pearson M."/>
            <person name="Priest M."/>
            <person name="Roberts A."/>
            <person name="Saif S."/>
            <person name="Shea T."/>
            <person name="Shenoy N."/>
            <person name="Sisk P."/>
            <person name="Stolte C."/>
            <person name="Sykes S."/>
            <person name="Yandava C."/>
            <person name="Wortman J."/>
            <person name="Nusbaum C."/>
            <person name="Birren B."/>
        </authorList>
    </citation>
    <scope>NUCLEOTIDE SEQUENCE</scope>
    <source>
        <strain evidence="5">ATCC 64411</strain>
    </source>
</reference>
<dbReference type="InterPro" id="IPR014043">
    <property type="entry name" value="Acyl_transferase_dom"/>
</dbReference>
<evidence type="ECO:0000259" key="4">
    <source>
        <dbReference type="PROSITE" id="PS52019"/>
    </source>
</evidence>
<accession>A0A0H2UCH6</accession>
<reference evidence="5" key="1">
    <citation type="submission" date="2010-05" db="EMBL/GenBank/DDBJ databases">
        <title>The Genome Sequence of Magnaporthe poae strain ATCC 64411.</title>
        <authorList>
            <consortium name="The Broad Institute Genome Sequencing Platform"/>
            <consortium name="Broad Institute Genome Sequencing Center for Infectious Disease"/>
            <person name="Ma L.-J."/>
            <person name="Dead R."/>
            <person name="Young S."/>
            <person name="Zeng Q."/>
            <person name="Koehrsen M."/>
            <person name="Alvarado L."/>
            <person name="Berlin A."/>
            <person name="Chapman S.B."/>
            <person name="Chen Z."/>
            <person name="Freedman E."/>
            <person name="Gellesch M."/>
            <person name="Goldberg J."/>
            <person name="Griggs A."/>
            <person name="Gujja S."/>
            <person name="Heilman E.R."/>
            <person name="Heiman D."/>
            <person name="Hepburn T."/>
            <person name="Howarth C."/>
            <person name="Jen D."/>
            <person name="Larson L."/>
            <person name="Mehta T."/>
            <person name="Neiman D."/>
            <person name="Pearson M."/>
            <person name="Roberts A."/>
            <person name="Saif S."/>
            <person name="Shea T."/>
            <person name="Shenoy N."/>
            <person name="Sisk P."/>
            <person name="Stolte C."/>
            <person name="Sykes S."/>
            <person name="Walk T."/>
            <person name="White J."/>
            <person name="Yandava C."/>
            <person name="Haas B."/>
            <person name="Nusbaum C."/>
            <person name="Birren B."/>
        </authorList>
    </citation>
    <scope>NUCLEOTIDE SEQUENCE</scope>
    <source>
        <strain evidence="5">ATCC 64411</strain>
    </source>
</reference>
<dbReference type="Gene3D" id="3.10.129.110">
    <property type="entry name" value="Polyketide synthase dehydratase"/>
    <property type="match status" value="1"/>
</dbReference>
<dbReference type="VEuPathDB" id="FungiDB:MAPG_07046"/>
<dbReference type="InterPro" id="IPR042104">
    <property type="entry name" value="PKS_dehydratase_sf"/>
</dbReference>
<keyword evidence="2" id="KW-0597">Phosphoprotein</keyword>
<dbReference type="InterPro" id="IPR016035">
    <property type="entry name" value="Acyl_Trfase/lysoPLipase"/>
</dbReference>
<dbReference type="PROSITE" id="PS52019">
    <property type="entry name" value="PKS_MFAS_DH"/>
    <property type="match status" value="1"/>
</dbReference>
<dbReference type="Gene3D" id="3.40.366.10">
    <property type="entry name" value="Malonyl-Coenzyme A Acyl Carrier Protein, domain 2"/>
    <property type="match status" value="1"/>
</dbReference>
<feature type="region of interest" description="C-terminal hotdog fold" evidence="3">
    <location>
        <begin position="733"/>
        <end position="789"/>
    </location>
</feature>
<evidence type="ECO:0000256" key="3">
    <source>
        <dbReference type="PROSITE-ProRule" id="PRU01363"/>
    </source>
</evidence>
<dbReference type="PANTHER" id="PTHR43775">
    <property type="entry name" value="FATTY ACID SYNTHASE"/>
    <property type="match status" value="1"/>
</dbReference>
<dbReference type="InterPro" id="IPR001227">
    <property type="entry name" value="Ac_transferase_dom_sf"/>
</dbReference>
<dbReference type="AlphaFoldDB" id="A0A0H2UCH6"/>
<dbReference type="OrthoDB" id="329835at2759"/>